<dbReference type="PANTHER" id="PTHR23291:SF32">
    <property type="entry name" value="BAX INHIBITOR 1"/>
    <property type="match status" value="1"/>
</dbReference>
<dbReference type="GeneID" id="106458116"/>
<dbReference type="RefSeq" id="XP_013773030.1">
    <property type="nucleotide sequence ID" value="XM_013917576.2"/>
</dbReference>
<feature type="transmembrane region" description="Helical" evidence="6">
    <location>
        <begin position="112"/>
        <end position="132"/>
    </location>
</feature>
<comment type="similarity">
    <text evidence="2 6">Belongs to the BI1 family.</text>
</comment>
<protein>
    <submittedName>
        <fullName evidence="8">Probable Bax inhibitor 1 isoform X1</fullName>
    </submittedName>
</protein>
<reference evidence="8" key="1">
    <citation type="submission" date="2025-08" db="UniProtKB">
        <authorList>
            <consortium name="RefSeq"/>
        </authorList>
    </citation>
    <scope>IDENTIFICATION</scope>
    <source>
        <tissue evidence="8">Muscle</tissue>
    </source>
</reference>
<evidence type="ECO:0000313" key="8">
    <source>
        <dbReference type="RefSeq" id="XP_013773030.1"/>
    </source>
</evidence>
<dbReference type="Pfam" id="PF01027">
    <property type="entry name" value="Bax1-I"/>
    <property type="match status" value="1"/>
</dbReference>
<evidence type="ECO:0000256" key="5">
    <source>
        <dbReference type="ARBA" id="ARBA00023136"/>
    </source>
</evidence>
<evidence type="ECO:0000256" key="1">
    <source>
        <dbReference type="ARBA" id="ARBA00004141"/>
    </source>
</evidence>
<evidence type="ECO:0000256" key="6">
    <source>
        <dbReference type="RuleBase" id="RU004379"/>
    </source>
</evidence>
<dbReference type="PANTHER" id="PTHR23291">
    <property type="entry name" value="BAX INHIBITOR-RELATED"/>
    <property type="match status" value="1"/>
</dbReference>
<dbReference type="CDD" id="cd10430">
    <property type="entry name" value="BI-1"/>
    <property type="match status" value="1"/>
</dbReference>
<dbReference type="InterPro" id="IPR006214">
    <property type="entry name" value="Bax_inhibitor_1-related"/>
</dbReference>
<accession>A0ABM1B1R2</accession>
<feature type="transmembrane region" description="Helical" evidence="6">
    <location>
        <begin position="52"/>
        <end position="72"/>
    </location>
</feature>
<organism evidence="7 8">
    <name type="scientific">Limulus polyphemus</name>
    <name type="common">Atlantic horseshoe crab</name>
    <dbReference type="NCBI Taxonomy" id="6850"/>
    <lineage>
        <taxon>Eukaryota</taxon>
        <taxon>Metazoa</taxon>
        <taxon>Ecdysozoa</taxon>
        <taxon>Arthropoda</taxon>
        <taxon>Chelicerata</taxon>
        <taxon>Merostomata</taxon>
        <taxon>Xiphosura</taxon>
        <taxon>Limulidae</taxon>
        <taxon>Limulus</taxon>
    </lineage>
</organism>
<keyword evidence="3 6" id="KW-0812">Transmembrane</keyword>
<evidence type="ECO:0000313" key="7">
    <source>
        <dbReference type="Proteomes" id="UP000694941"/>
    </source>
</evidence>
<gene>
    <name evidence="8" type="primary">LOC106458116</name>
</gene>
<feature type="transmembrane region" description="Helical" evidence="6">
    <location>
        <begin position="84"/>
        <end position="106"/>
    </location>
</feature>
<evidence type="ECO:0000256" key="4">
    <source>
        <dbReference type="ARBA" id="ARBA00022989"/>
    </source>
</evidence>
<evidence type="ECO:0000256" key="3">
    <source>
        <dbReference type="ARBA" id="ARBA00022692"/>
    </source>
</evidence>
<name>A0ABM1B1R2_LIMPO</name>
<sequence length="244" mass="27393">MSGSYRFQNFFNTLYYRLSEPERQHLRNVYSCVALSTFVAAAGGYIHVSTDFLQGGMLSSLISFAFLTALATTSYNGKNTTIRLGFLLAFAFCAGLSLGPLLEIIIMVNPKVIPSGFLATSVIFICFSLSSILSEQGKWLFIGGSLFSLLSTVALMHLVNMMVGSTFLFQVNLYIGLVVICGFILYDTQMIIEKQRSGERDFIWHSVDLFLDFADLFRKLLVILTQKENSRKTRQKENDDSKKE</sequence>
<proteinExistence type="inferred from homology"/>
<keyword evidence="4 6" id="KW-1133">Transmembrane helix</keyword>
<feature type="transmembrane region" description="Helical" evidence="6">
    <location>
        <begin position="28"/>
        <end position="46"/>
    </location>
</feature>
<feature type="transmembrane region" description="Helical" evidence="6">
    <location>
        <begin position="167"/>
        <end position="186"/>
    </location>
</feature>
<dbReference type="Proteomes" id="UP000694941">
    <property type="component" value="Unplaced"/>
</dbReference>
<comment type="subcellular location">
    <subcellularLocation>
        <location evidence="1">Membrane</location>
        <topology evidence="1">Multi-pass membrane protein</topology>
    </subcellularLocation>
</comment>
<feature type="transmembrane region" description="Helical" evidence="6">
    <location>
        <begin position="139"/>
        <end position="161"/>
    </location>
</feature>
<evidence type="ECO:0000256" key="2">
    <source>
        <dbReference type="ARBA" id="ARBA00010350"/>
    </source>
</evidence>
<keyword evidence="5 6" id="KW-0472">Membrane</keyword>
<keyword evidence="7" id="KW-1185">Reference proteome</keyword>